<gene>
    <name evidence="1" type="ORF">VNI00_001199</name>
</gene>
<dbReference type="EMBL" id="JAYKXP010000003">
    <property type="protein sequence ID" value="KAK7060434.1"/>
    <property type="molecule type" value="Genomic_DNA"/>
</dbReference>
<dbReference type="Gene3D" id="3.30.559.10">
    <property type="entry name" value="Chloramphenicol acetyltransferase-like domain"/>
    <property type="match status" value="2"/>
</dbReference>
<evidence type="ECO:0000313" key="1">
    <source>
        <dbReference type="EMBL" id="KAK7060434.1"/>
    </source>
</evidence>
<dbReference type="AlphaFoldDB" id="A0AAW0E925"/>
<dbReference type="Pfam" id="PF02458">
    <property type="entry name" value="Transferase"/>
    <property type="match status" value="1"/>
</dbReference>
<name>A0AAW0E925_9AGAR</name>
<keyword evidence="2" id="KW-1185">Reference proteome</keyword>
<reference evidence="1 2" key="1">
    <citation type="submission" date="2024-01" db="EMBL/GenBank/DDBJ databases">
        <title>A draft genome for a cacao thread blight-causing isolate of Paramarasmius palmivorus.</title>
        <authorList>
            <person name="Baruah I.K."/>
            <person name="Bukari Y."/>
            <person name="Amoako-Attah I."/>
            <person name="Meinhardt L.W."/>
            <person name="Bailey B.A."/>
            <person name="Cohen S.P."/>
        </authorList>
    </citation>
    <scope>NUCLEOTIDE SEQUENCE [LARGE SCALE GENOMIC DNA]</scope>
    <source>
        <strain evidence="1 2">GH-12</strain>
    </source>
</reference>
<proteinExistence type="predicted"/>
<comment type="caution">
    <text evidence="1">The sequence shown here is derived from an EMBL/GenBank/DDBJ whole genome shotgun (WGS) entry which is preliminary data.</text>
</comment>
<sequence>MAARAMNSSTEEFYYLPAGVLDSSHATDSIIACGWVLDKAIDAEKVKLAWYKLVTHWPILSSRLVYDPKSKPQWMYRIPRTPTFKGSFASLSISESIHNHYNYAKPMDTIRCTIKENPHHLFFPYGPKSVEDILLNDRPLVHLHVTNFDDGALIGLAVPHILCDGHGVSAIIRALTVIMSEGSLPSPLDLTDPFVSYSPTSGAHPPSPPFWRALTPLQRMGLLLRGLWNRIFDNDVENRDVYIPKSEILRLKSQAVDDIRKEHGDDSKLFVSSSDVVLAFMLKRIHTSKWSIRPLNVFYTANLRSSPNFSIPFLRNAVAMIITPTLPVSMVSRMSLGSLGLHIRRTIQTQMTPSAVDVWLRWRLATVDKLRIFFSPWFGKWNVVTNWREMKLIGLDFSGALPDASRSAGETVKCVYVWGDGLQPLALRNWIGLWQDDPSGGMWVSAFLPKRIWRNPQGFGRYLS</sequence>
<dbReference type="InterPro" id="IPR023213">
    <property type="entry name" value="CAT-like_dom_sf"/>
</dbReference>
<dbReference type="SUPFAM" id="SSF52777">
    <property type="entry name" value="CoA-dependent acyltransferases"/>
    <property type="match status" value="1"/>
</dbReference>
<accession>A0AAW0E925</accession>
<protein>
    <submittedName>
        <fullName evidence="1">Uncharacterized protein</fullName>
    </submittedName>
</protein>
<organism evidence="1 2">
    <name type="scientific">Paramarasmius palmivorus</name>
    <dbReference type="NCBI Taxonomy" id="297713"/>
    <lineage>
        <taxon>Eukaryota</taxon>
        <taxon>Fungi</taxon>
        <taxon>Dikarya</taxon>
        <taxon>Basidiomycota</taxon>
        <taxon>Agaricomycotina</taxon>
        <taxon>Agaricomycetes</taxon>
        <taxon>Agaricomycetidae</taxon>
        <taxon>Agaricales</taxon>
        <taxon>Marasmiineae</taxon>
        <taxon>Marasmiaceae</taxon>
        <taxon>Paramarasmius</taxon>
    </lineage>
</organism>
<dbReference type="Proteomes" id="UP001383192">
    <property type="component" value="Unassembled WGS sequence"/>
</dbReference>
<evidence type="ECO:0000313" key="2">
    <source>
        <dbReference type="Proteomes" id="UP001383192"/>
    </source>
</evidence>